<evidence type="ECO:0000313" key="2">
    <source>
        <dbReference type="EMBL" id="EAQ91550.1"/>
    </source>
</evidence>
<keyword evidence="3" id="KW-1185">Reference proteome</keyword>
<feature type="region of interest" description="Disordered" evidence="1">
    <location>
        <begin position="451"/>
        <end position="474"/>
    </location>
</feature>
<accession>Q2H8G9</accession>
<gene>
    <name evidence="2" type="ORF">CHGG_03485</name>
</gene>
<proteinExistence type="predicted"/>
<reference evidence="3" key="1">
    <citation type="journal article" date="2015" name="Genome Announc.">
        <title>Draft genome sequence of the cellulolytic fungus Chaetomium globosum.</title>
        <authorList>
            <person name="Cuomo C.A."/>
            <person name="Untereiner W.A."/>
            <person name="Ma L.-J."/>
            <person name="Grabherr M."/>
            <person name="Birren B.W."/>
        </authorList>
    </citation>
    <scope>NUCLEOTIDE SEQUENCE [LARGE SCALE GENOMIC DNA]</scope>
    <source>
        <strain evidence="3">ATCC 6205 / CBS 148.51 / DSM 1962 / NBRC 6347 / NRRL 1970</strain>
    </source>
</reference>
<dbReference type="STRING" id="306901.Q2H8G9"/>
<dbReference type="OrthoDB" id="5985073at2759"/>
<sequence length="644" mass="69643">MTGSKSGSTAITLQMAFIIWLQFLFLSVEAAITFYNGLQRTLFTDSLSLGCDAAFNTPLNCPDTVQLLIYEEAAVGWDLAGLSAICDPSCVADLNTLVTNMAASCAADTFYMDGTLFSLADLSDTISDRLKLICSTQGSPPEFCLEVEKTWDIGALVMDGTVQWPTWTLKCHLQWDDTHGFYWAMDENGKCIDPTPWEDMQPSYQNYHYASGAFGAYDIYYNRSSEMPTDNGHGWPDLIYEDEYPLQMQCQPCFASLFLTKYEPKGAPAWTEMPEQIWRNMVKNCGITRIPNPYRNAVFDFPADFGEREPRDLTDCPNVVSVPAGDSASPPIDCNSFAAAHDFPTAGVRRLNPELPCHDLRGQTVCSPVTCTRLIVGQQISARAFASSTALSTIGRYRSPVLDVEPLPQHGGCPPRRVIRFVLRLNPSIDSECTNLQVGSDYCIHAVSSPTTSTIPPESTTTTTTTTPPTSTPTHICTSGTGPGGYLGLCDYSCHYNFCPSPCTCTTSDTPNPPPPVVDGPGYAVVGQPADFGPLCDFACSRGYCPADVCTTAYRPAPEPGLVCVQGEGDGGYAGLCGFCCMYGYCPPGPCVCGLYGPQIEEPPVTGTPGVPVEGLDESYEGLCSYACNHGYCPETACEIPEGQ</sequence>
<evidence type="ECO:0000256" key="1">
    <source>
        <dbReference type="SAM" id="MobiDB-lite"/>
    </source>
</evidence>
<dbReference type="HOGENOM" id="CLU_425120_0_0_1"/>
<dbReference type="GeneID" id="4388879"/>
<dbReference type="AlphaFoldDB" id="Q2H8G9"/>
<dbReference type="VEuPathDB" id="FungiDB:CHGG_03485"/>
<dbReference type="eggNOG" id="KOG2806">
    <property type="taxonomic scope" value="Eukaryota"/>
</dbReference>
<dbReference type="RefSeq" id="XP_001230001.1">
    <property type="nucleotide sequence ID" value="XM_001230000.1"/>
</dbReference>
<organism evidence="2 3">
    <name type="scientific">Chaetomium globosum (strain ATCC 6205 / CBS 148.51 / DSM 1962 / NBRC 6347 / NRRL 1970)</name>
    <name type="common">Soil fungus</name>
    <dbReference type="NCBI Taxonomy" id="306901"/>
    <lineage>
        <taxon>Eukaryota</taxon>
        <taxon>Fungi</taxon>
        <taxon>Dikarya</taxon>
        <taxon>Ascomycota</taxon>
        <taxon>Pezizomycotina</taxon>
        <taxon>Sordariomycetes</taxon>
        <taxon>Sordariomycetidae</taxon>
        <taxon>Sordariales</taxon>
        <taxon>Chaetomiaceae</taxon>
        <taxon>Chaetomium</taxon>
    </lineage>
</organism>
<evidence type="ECO:0000313" key="3">
    <source>
        <dbReference type="Proteomes" id="UP000001056"/>
    </source>
</evidence>
<dbReference type="Proteomes" id="UP000001056">
    <property type="component" value="Unassembled WGS sequence"/>
</dbReference>
<dbReference type="InParanoid" id="Q2H8G9"/>
<dbReference type="EMBL" id="CH408030">
    <property type="protein sequence ID" value="EAQ91550.1"/>
    <property type="molecule type" value="Genomic_DNA"/>
</dbReference>
<name>Q2H8G9_CHAGB</name>
<protein>
    <submittedName>
        <fullName evidence="2">Uncharacterized protein</fullName>
    </submittedName>
</protein>